<dbReference type="AlphaFoldDB" id="A0A9P8TCE4"/>
<organism evidence="2 3">
    <name type="scientific">Ogataea polymorpha</name>
    <dbReference type="NCBI Taxonomy" id="460523"/>
    <lineage>
        <taxon>Eukaryota</taxon>
        <taxon>Fungi</taxon>
        <taxon>Dikarya</taxon>
        <taxon>Ascomycota</taxon>
        <taxon>Saccharomycotina</taxon>
        <taxon>Pichiomycetes</taxon>
        <taxon>Pichiales</taxon>
        <taxon>Pichiaceae</taxon>
        <taxon>Ogataea</taxon>
    </lineage>
</organism>
<feature type="region of interest" description="Disordered" evidence="1">
    <location>
        <begin position="51"/>
        <end position="72"/>
    </location>
</feature>
<evidence type="ECO:0000313" key="2">
    <source>
        <dbReference type="EMBL" id="KAH3673996.1"/>
    </source>
</evidence>
<dbReference type="Proteomes" id="UP000788993">
    <property type="component" value="Unassembled WGS sequence"/>
</dbReference>
<reference evidence="2" key="2">
    <citation type="submission" date="2021-01" db="EMBL/GenBank/DDBJ databases">
        <authorList>
            <person name="Schikora-Tamarit M.A."/>
        </authorList>
    </citation>
    <scope>NUCLEOTIDE SEQUENCE</scope>
    <source>
        <strain evidence="2">NCAIM Y.01608</strain>
    </source>
</reference>
<protein>
    <submittedName>
        <fullName evidence="2">Uncharacterized protein</fullName>
    </submittedName>
</protein>
<keyword evidence="3" id="KW-1185">Reference proteome</keyword>
<accession>A0A9P8TCE4</accession>
<evidence type="ECO:0000313" key="3">
    <source>
        <dbReference type="Proteomes" id="UP000788993"/>
    </source>
</evidence>
<feature type="compositionally biased region" description="Acidic residues" evidence="1">
    <location>
        <begin position="54"/>
        <end position="72"/>
    </location>
</feature>
<proteinExistence type="predicted"/>
<gene>
    <name evidence="2" type="ORF">OGATHE_001976</name>
</gene>
<sequence length="72" mass="8063">MLILRLMSVSEATGCSALDLYGISSALGGYWYWYWLLISEVDEASGLIGKFEDEKDDDAEDDEDDTVDTMEV</sequence>
<dbReference type="EMBL" id="JAEUBD010000526">
    <property type="protein sequence ID" value="KAH3673996.1"/>
    <property type="molecule type" value="Genomic_DNA"/>
</dbReference>
<reference evidence="2" key="1">
    <citation type="journal article" date="2021" name="Open Biol.">
        <title>Shared evolutionary footprints suggest mitochondrial oxidative damage underlies multiple complex I losses in fungi.</title>
        <authorList>
            <person name="Schikora-Tamarit M.A."/>
            <person name="Marcet-Houben M."/>
            <person name="Nosek J."/>
            <person name="Gabaldon T."/>
        </authorList>
    </citation>
    <scope>NUCLEOTIDE SEQUENCE</scope>
    <source>
        <strain evidence="2">NCAIM Y.01608</strain>
    </source>
</reference>
<comment type="caution">
    <text evidence="2">The sequence shown here is derived from an EMBL/GenBank/DDBJ whole genome shotgun (WGS) entry which is preliminary data.</text>
</comment>
<name>A0A9P8TCE4_9ASCO</name>
<evidence type="ECO:0000256" key="1">
    <source>
        <dbReference type="SAM" id="MobiDB-lite"/>
    </source>
</evidence>